<comment type="caution">
    <text evidence="9">Lacks conserved residue(s) required for the propagation of feature annotation.</text>
</comment>
<dbReference type="PROSITE" id="PS51198">
    <property type="entry name" value="UVRD_HELICASE_ATP_BIND"/>
    <property type="match status" value="1"/>
</dbReference>
<keyword evidence="4 9" id="KW-0067">ATP-binding</keyword>
<comment type="catalytic activity">
    <reaction evidence="8">
        <text>ATP + H2O = ADP + phosphate + H(+)</text>
        <dbReference type="Rhea" id="RHEA:13065"/>
        <dbReference type="ChEBI" id="CHEBI:15377"/>
        <dbReference type="ChEBI" id="CHEBI:15378"/>
        <dbReference type="ChEBI" id="CHEBI:30616"/>
        <dbReference type="ChEBI" id="CHEBI:43474"/>
        <dbReference type="ChEBI" id="CHEBI:456216"/>
        <dbReference type="EC" id="5.6.2.4"/>
    </reaction>
</comment>
<feature type="domain" description="UvrD-like helicase ATP-binding" evidence="10">
    <location>
        <begin position="1"/>
        <end position="82"/>
    </location>
</feature>
<evidence type="ECO:0000256" key="4">
    <source>
        <dbReference type="ARBA" id="ARBA00022840"/>
    </source>
</evidence>
<protein>
    <recommendedName>
        <fullName evidence="7">DNA 3'-5' helicase</fullName>
        <ecNumber evidence="7">5.6.2.4</ecNumber>
    </recommendedName>
</protein>
<dbReference type="AlphaFoldDB" id="A0A7V2AUK1"/>
<evidence type="ECO:0000256" key="7">
    <source>
        <dbReference type="ARBA" id="ARBA00034808"/>
    </source>
</evidence>
<sequence length="523" mass="57918">RYILVDEFQDTDPLQAGIIMLLAGRPGSSGVDPEPGRLFLVGDPKQSIYRFRGADVEIYELVKEAVAGAGSILRITQNFRSVRGIIDWVNGAFAGLIRKPDDGRYMPEYEPVHAMRKGEGPAVFSLDLETEATRSGDFRREEGEAVARYIRDLVGSGREVLDPVTREERPVRFGDIAMIYRSTTGIENYEDPLREAGIPYLVEGGKLYYSRQEVRDISNAVWVIEDPFDSAALLAVLRSPIFGFSDEEIFLFSRAGGRLDYLEPRVPEGGGFEHFREAFCLLSRLHTGRNAEGPVSTLRELLARTGYLSTSKIRVHGEQRILNLRKAIQTARVFEEKMLSFRHYARWMRDQDILGAAEGESPAIDEGENAVRMITIHKAKGLQFPVVILVNLVQAMRGPDKFIPGGDGLPAMNVSGRRTSDYAVASIREESMDTAETVRMLYVAATRAGDLLVVPRVPALGRGRPKLYGFLADALADAGRILLRDLPALPSGEGPFTVMPRITPENTAAAQKARTKWAAVFSG</sequence>
<gene>
    <name evidence="12" type="ORF">ENO08_03765</name>
</gene>
<accession>A0A7V2AUK1</accession>
<dbReference type="EMBL" id="DSEC01000264">
    <property type="protein sequence ID" value="HER43556.1"/>
    <property type="molecule type" value="Genomic_DNA"/>
</dbReference>
<evidence type="ECO:0000256" key="1">
    <source>
        <dbReference type="ARBA" id="ARBA00022741"/>
    </source>
</evidence>
<dbReference type="Pfam" id="PF13361">
    <property type="entry name" value="UvrD_C"/>
    <property type="match status" value="2"/>
</dbReference>
<dbReference type="GO" id="GO:0003677">
    <property type="term" value="F:DNA binding"/>
    <property type="evidence" value="ECO:0007669"/>
    <property type="project" value="InterPro"/>
</dbReference>
<evidence type="ECO:0000256" key="5">
    <source>
        <dbReference type="ARBA" id="ARBA00023235"/>
    </source>
</evidence>
<dbReference type="GO" id="GO:0033202">
    <property type="term" value="C:DNA helicase complex"/>
    <property type="evidence" value="ECO:0007669"/>
    <property type="project" value="TreeGrafter"/>
</dbReference>
<evidence type="ECO:0000313" key="12">
    <source>
        <dbReference type="EMBL" id="HER43556.1"/>
    </source>
</evidence>
<dbReference type="PROSITE" id="PS51217">
    <property type="entry name" value="UVRD_HELICASE_CTER"/>
    <property type="match status" value="1"/>
</dbReference>
<dbReference type="SUPFAM" id="SSF52540">
    <property type="entry name" value="P-loop containing nucleoside triphosphate hydrolases"/>
    <property type="match status" value="1"/>
</dbReference>
<dbReference type="GO" id="GO:0016787">
    <property type="term" value="F:hydrolase activity"/>
    <property type="evidence" value="ECO:0007669"/>
    <property type="project" value="UniProtKB-UniRule"/>
</dbReference>
<dbReference type="Gene3D" id="1.10.486.10">
    <property type="entry name" value="PCRA, domain 4"/>
    <property type="match status" value="1"/>
</dbReference>
<dbReference type="GO" id="GO:0043138">
    <property type="term" value="F:3'-5' DNA helicase activity"/>
    <property type="evidence" value="ECO:0007669"/>
    <property type="project" value="UniProtKB-EC"/>
</dbReference>
<comment type="catalytic activity">
    <reaction evidence="6">
        <text>Couples ATP hydrolysis with the unwinding of duplex DNA by translocating in the 3'-5' direction.</text>
        <dbReference type="EC" id="5.6.2.4"/>
    </reaction>
</comment>
<dbReference type="InterPro" id="IPR014017">
    <property type="entry name" value="DNA_helicase_UvrD-like_C"/>
</dbReference>
<comment type="caution">
    <text evidence="12">The sequence shown here is derived from an EMBL/GenBank/DDBJ whole genome shotgun (WGS) entry which is preliminary data.</text>
</comment>
<keyword evidence="5" id="KW-0413">Isomerase</keyword>
<dbReference type="InterPro" id="IPR027417">
    <property type="entry name" value="P-loop_NTPase"/>
</dbReference>
<evidence type="ECO:0000259" key="10">
    <source>
        <dbReference type="PROSITE" id="PS51198"/>
    </source>
</evidence>
<organism evidence="12">
    <name type="scientific">Eiseniibacteriota bacterium</name>
    <dbReference type="NCBI Taxonomy" id="2212470"/>
    <lineage>
        <taxon>Bacteria</taxon>
        <taxon>Candidatus Eiseniibacteriota</taxon>
    </lineage>
</organism>
<proteinExistence type="predicted"/>
<dbReference type="Proteomes" id="UP000886069">
    <property type="component" value="Unassembled WGS sequence"/>
</dbReference>
<dbReference type="PANTHER" id="PTHR11070">
    <property type="entry name" value="UVRD / RECB / PCRA DNA HELICASE FAMILY MEMBER"/>
    <property type="match status" value="1"/>
</dbReference>
<dbReference type="EC" id="5.6.2.4" evidence="7"/>
<keyword evidence="1 9" id="KW-0547">Nucleotide-binding</keyword>
<dbReference type="InterPro" id="IPR014016">
    <property type="entry name" value="UvrD-like_ATP-bd"/>
</dbReference>
<evidence type="ECO:0000259" key="11">
    <source>
        <dbReference type="PROSITE" id="PS51217"/>
    </source>
</evidence>
<dbReference type="Pfam" id="PF00580">
    <property type="entry name" value="UvrD-helicase"/>
    <property type="match status" value="1"/>
</dbReference>
<evidence type="ECO:0000256" key="8">
    <source>
        <dbReference type="ARBA" id="ARBA00048988"/>
    </source>
</evidence>
<evidence type="ECO:0000256" key="6">
    <source>
        <dbReference type="ARBA" id="ARBA00034617"/>
    </source>
</evidence>
<feature type="domain" description="UvrD-like helicase C-terminal" evidence="11">
    <location>
        <begin position="90"/>
        <end position="381"/>
    </location>
</feature>
<evidence type="ECO:0000256" key="3">
    <source>
        <dbReference type="ARBA" id="ARBA00022806"/>
    </source>
</evidence>
<evidence type="ECO:0000256" key="9">
    <source>
        <dbReference type="PROSITE-ProRule" id="PRU00560"/>
    </source>
</evidence>
<name>A0A7V2AUK1_UNCEI</name>
<dbReference type="Gene3D" id="3.40.50.300">
    <property type="entry name" value="P-loop containing nucleotide triphosphate hydrolases"/>
    <property type="match status" value="3"/>
</dbReference>
<dbReference type="InterPro" id="IPR000212">
    <property type="entry name" value="DNA_helicase_UvrD/REP"/>
</dbReference>
<dbReference type="PANTHER" id="PTHR11070:SF48">
    <property type="entry name" value="ATP-DEPENDENT HELICASE_NUCLEASE SUBUNIT A"/>
    <property type="match status" value="1"/>
</dbReference>
<dbReference type="GO" id="GO:0005524">
    <property type="term" value="F:ATP binding"/>
    <property type="evidence" value="ECO:0007669"/>
    <property type="project" value="UniProtKB-UniRule"/>
</dbReference>
<feature type="non-terminal residue" evidence="12">
    <location>
        <position position="523"/>
    </location>
</feature>
<dbReference type="GO" id="GO:0005829">
    <property type="term" value="C:cytosol"/>
    <property type="evidence" value="ECO:0007669"/>
    <property type="project" value="TreeGrafter"/>
</dbReference>
<reference evidence="12" key="1">
    <citation type="journal article" date="2020" name="mSystems">
        <title>Genome- and Community-Level Interaction Insights into Carbon Utilization and Element Cycling Functions of Hydrothermarchaeota in Hydrothermal Sediment.</title>
        <authorList>
            <person name="Zhou Z."/>
            <person name="Liu Y."/>
            <person name="Xu W."/>
            <person name="Pan J."/>
            <person name="Luo Z.H."/>
            <person name="Li M."/>
        </authorList>
    </citation>
    <scope>NUCLEOTIDE SEQUENCE [LARGE SCALE GENOMIC DNA]</scope>
    <source>
        <strain evidence="12">SpSt-1233</strain>
    </source>
</reference>
<keyword evidence="3 9" id="KW-0347">Helicase</keyword>
<feature type="non-terminal residue" evidence="12">
    <location>
        <position position="1"/>
    </location>
</feature>
<dbReference type="GO" id="GO:0000725">
    <property type="term" value="P:recombinational repair"/>
    <property type="evidence" value="ECO:0007669"/>
    <property type="project" value="TreeGrafter"/>
</dbReference>
<keyword evidence="2 9" id="KW-0378">Hydrolase</keyword>
<evidence type="ECO:0000256" key="2">
    <source>
        <dbReference type="ARBA" id="ARBA00022801"/>
    </source>
</evidence>